<evidence type="ECO:0000256" key="1">
    <source>
        <dbReference type="ARBA" id="ARBA00004906"/>
    </source>
</evidence>
<dbReference type="EMBL" id="BAAAZT010000030">
    <property type="protein sequence ID" value="GAA3899983.1"/>
    <property type="molecule type" value="Genomic_DNA"/>
</dbReference>
<keyword evidence="7" id="KW-1185">Reference proteome</keyword>
<dbReference type="PANTHER" id="PTHR22990">
    <property type="entry name" value="F-BOX ONLY PROTEIN"/>
    <property type="match status" value="1"/>
</dbReference>
<dbReference type="InterPro" id="IPR026464">
    <property type="entry name" value="NosD_copper_fam"/>
</dbReference>
<feature type="region of interest" description="Disordered" evidence="4">
    <location>
        <begin position="428"/>
        <end position="451"/>
    </location>
</feature>
<dbReference type="InterPro" id="IPR006626">
    <property type="entry name" value="PbH1"/>
</dbReference>
<dbReference type="Pfam" id="PF05048">
    <property type="entry name" value="NosD"/>
    <property type="match status" value="1"/>
</dbReference>
<dbReference type="NCBIfam" id="TIGR04247">
    <property type="entry name" value="NosD_copper_fam"/>
    <property type="match status" value="1"/>
</dbReference>
<protein>
    <submittedName>
        <fullName evidence="6">Nitrous oxide reductase family maturation protein NosD</fullName>
    </submittedName>
</protein>
<dbReference type="NCBIfam" id="TIGR03804">
    <property type="entry name" value="para_beta_helix"/>
    <property type="match status" value="2"/>
</dbReference>
<keyword evidence="2" id="KW-0677">Repeat</keyword>
<evidence type="ECO:0000256" key="4">
    <source>
        <dbReference type="SAM" id="MobiDB-lite"/>
    </source>
</evidence>
<dbReference type="SMART" id="SM00722">
    <property type="entry name" value="CASH"/>
    <property type="match status" value="2"/>
</dbReference>
<dbReference type="InterPro" id="IPR022441">
    <property type="entry name" value="Para_beta_helix_rpt-2"/>
</dbReference>
<dbReference type="Gene3D" id="2.160.20.10">
    <property type="entry name" value="Single-stranded right-handed beta-helix, Pectin lyase-like"/>
    <property type="match status" value="2"/>
</dbReference>
<dbReference type="RefSeq" id="WP_344702530.1">
    <property type="nucleotide sequence ID" value="NZ_BAAAZT010000030.1"/>
</dbReference>
<comment type="pathway">
    <text evidence="1">Protein modification; protein ubiquitination.</text>
</comment>
<dbReference type="InterPro" id="IPR011050">
    <property type="entry name" value="Pectin_lyase_fold/virulence"/>
</dbReference>
<evidence type="ECO:0000259" key="5">
    <source>
        <dbReference type="SMART" id="SM00722"/>
    </source>
</evidence>
<sequence length="451" mass="48824">MRKRSCGTGNGAALNHLKAALTAACLGLISVFWPGTALLAAEWTATPGQPLQPLVANAAGGDLIILPEGRYPAPLVLDKTLTLRGKSGAVIDGGGDGHAVVIKAPETVMDGVGVENWGSDLTAMDAGIFIARKATGSVVKNARLQGPGFGIFLDGVHSAVIKNNVIRGDAGRRSQDRGNGVHLFNVENVRVEGNDIRRTRDGIYIDTSRDTLLRGNHMQDLRYGVHYMYAHDNRLEGNVTQDTRTGYALMQSKRLTVVGNDSQNDLRYGILMNNITDSTLRGNHIRGIRQQGGAGTISGNDGKALFVYNAQFNRFENNRLEGSDIGIHLTAGSEDNVVTGNAFVHNRQQVKYVATRTQAWNGNYWSNYLGWDMDGDGVGDTAFEPNDAMDRLLWRYPAARILMDSPAVLALRWVQRQFPVFRPQGVRDGAPLMADPARPASAPPGPKETTP</sequence>
<feature type="domain" description="Carbohydrate-binding/sugar hydrolysis" evidence="5">
    <location>
        <begin position="212"/>
        <end position="381"/>
    </location>
</feature>
<dbReference type="Proteomes" id="UP001500133">
    <property type="component" value="Unassembled WGS sequence"/>
</dbReference>
<dbReference type="PANTHER" id="PTHR22990:SF15">
    <property type="entry name" value="F-BOX ONLY PROTEIN 10"/>
    <property type="match status" value="1"/>
</dbReference>
<keyword evidence="3" id="KW-0833">Ubl conjugation pathway</keyword>
<dbReference type="SUPFAM" id="SSF51126">
    <property type="entry name" value="Pectin lyase-like"/>
    <property type="match status" value="1"/>
</dbReference>
<comment type="caution">
    <text evidence="6">The sequence shown here is derived from an EMBL/GenBank/DDBJ whole genome shotgun (WGS) entry which is preliminary data.</text>
</comment>
<reference evidence="7" key="1">
    <citation type="journal article" date="2019" name="Int. J. Syst. Evol. Microbiol.">
        <title>The Global Catalogue of Microorganisms (GCM) 10K type strain sequencing project: providing services to taxonomists for standard genome sequencing and annotation.</title>
        <authorList>
            <consortium name="The Broad Institute Genomics Platform"/>
            <consortium name="The Broad Institute Genome Sequencing Center for Infectious Disease"/>
            <person name="Wu L."/>
            <person name="Ma J."/>
        </authorList>
    </citation>
    <scope>NUCLEOTIDE SEQUENCE [LARGE SCALE GENOMIC DNA]</scope>
    <source>
        <strain evidence="7">JCM 16914</strain>
    </source>
</reference>
<dbReference type="SMART" id="SM00710">
    <property type="entry name" value="PbH1"/>
    <property type="match status" value="9"/>
</dbReference>
<organism evidence="6 7">
    <name type="scientific">Halomonas cibimaris</name>
    <dbReference type="NCBI Taxonomy" id="657012"/>
    <lineage>
        <taxon>Bacteria</taxon>
        <taxon>Pseudomonadati</taxon>
        <taxon>Pseudomonadota</taxon>
        <taxon>Gammaproteobacteria</taxon>
        <taxon>Oceanospirillales</taxon>
        <taxon>Halomonadaceae</taxon>
        <taxon>Halomonas</taxon>
    </lineage>
</organism>
<evidence type="ECO:0000313" key="6">
    <source>
        <dbReference type="EMBL" id="GAA3899983.1"/>
    </source>
</evidence>
<gene>
    <name evidence="6" type="ORF">GCM10022228_08040</name>
</gene>
<dbReference type="InterPro" id="IPR012334">
    <property type="entry name" value="Pectin_lyas_fold"/>
</dbReference>
<feature type="domain" description="Carbohydrate-binding/sugar hydrolysis" evidence="5">
    <location>
        <begin position="58"/>
        <end position="206"/>
    </location>
</feature>
<dbReference type="InterPro" id="IPR007742">
    <property type="entry name" value="NosD_dom"/>
</dbReference>
<feature type="compositionally biased region" description="Pro residues" evidence="4">
    <location>
        <begin position="441"/>
        <end position="451"/>
    </location>
</feature>
<evidence type="ECO:0000313" key="7">
    <source>
        <dbReference type="Proteomes" id="UP001500133"/>
    </source>
</evidence>
<accession>A0ABP7LHX8</accession>
<proteinExistence type="predicted"/>
<dbReference type="InterPro" id="IPR051550">
    <property type="entry name" value="SCF-Subunits/Alg-Epimerases"/>
</dbReference>
<evidence type="ECO:0000256" key="3">
    <source>
        <dbReference type="ARBA" id="ARBA00022786"/>
    </source>
</evidence>
<name>A0ABP7LHX8_9GAMM</name>
<dbReference type="InterPro" id="IPR006633">
    <property type="entry name" value="Carb-bd_sugar_hydrolysis-dom"/>
</dbReference>
<evidence type="ECO:0000256" key="2">
    <source>
        <dbReference type="ARBA" id="ARBA00022737"/>
    </source>
</evidence>